<dbReference type="Proteomes" id="UP000175679">
    <property type="component" value="Unassembled WGS sequence"/>
</dbReference>
<dbReference type="EMBL" id="MJMG01000001">
    <property type="protein sequence ID" value="OEY87000.1"/>
    <property type="molecule type" value="Genomic_DNA"/>
</dbReference>
<name>A0A1E7QKJ4_WOLPI</name>
<evidence type="ECO:0000313" key="2">
    <source>
        <dbReference type="Proteomes" id="UP000175679"/>
    </source>
</evidence>
<sequence length="634" mass="74252">MTSKTAEENLGLEKASVKTQEEDLAFWSMFAKVVEQTPGGFINALVTELKQVLKLDKTSIEVQKKNDIPTRYVISALKVFLETAKQNPDLIKESTNIQERYPGFPNISDEAWVKILTQDLDNKNMICEMLLQNPKVAKMFLERQSQERFVKNITANLEKNRSLETNLETQEKREIEYINVMAIREAFVKVLKQNLTFSKMSDINLSEIANENLSDLLLDIDEACPEFPNISDKVWINIFGSNLKHRETIYEMLLENSKPENMFLEIEILDLEIAKRFIIKMFLKTKELYPELAEMYSKKVTGNLKFMKTYLETVLIPELEKTYFKTVPKLVESFKIMSMQDIEEKEGETILVMEEIHPDVMVLRKAFIEMVKQNPKLINQYRQKKYSEFLKHYISDKSWVKILIQYPEYPNISDETWVEILTQNSKYRYMIYEMLIENLAAEIFLEIEILDLEIAKGFIKEMCYKTLKQYPKFAEIYFKRAVENSELVQTYLETVLRPEFEKTYFKTALKNSELVKKFCIMSTRDGTSKVGKIFAKIQAYPEVMKIRDLKVVKSFLEAVLKNSVLMRIFSEMQEQYPNLKKIFPEMQKKDSEIDELFFKVQVKYLQLEGTLPGPELGGTLSVEETSPNPASLKR</sequence>
<gene>
    <name evidence="1" type="ORF">BIY23_00685</name>
</gene>
<proteinExistence type="predicted"/>
<dbReference type="RefSeq" id="WP_070064650.1">
    <property type="nucleotide sequence ID" value="NZ_MJMG01000001.1"/>
</dbReference>
<protein>
    <submittedName>
        <fullName evidence="1">Uncharacterized protein</fullName>
    </submittedName>
</protein>
<dbReference type="AlphaFoldDB" id="A0A1E7QKJ4"/>
<comment type="caution">
    <text evidence="1">The sequence shown here is derived from an EMBL/GenBank/DDBJ whole genome shotgun (WGS) entry which is preliminary data.</text>
</comment>
<accession>A0A1E7QKJ4</accession>
<reference evidence="1 2" key="1">
    <citation type="submission" date="2016-09" db="EMBL/GenBank/DDBJ databases">
        <title>Genomic evidence for plant-parasitic nematodes as the earliest Wolbachia hosts.</title>
        <authorList>
            <person name="Brown A.M."/>
            <person name="Wasala S.K."/>
            <person name="Howe D.K."/>
            <person name="Peetz A.B."/>
            <person name="Zasada I.A."/>
            <person name="Denver D.R."/>
        </authorList>
    </citation>
    <scope>NUCLEOTIDE SEQUENCE [LARGE SCALE GENOMIC DNA]</scope>
    <source>
        <strain evidence="2">wPpe</strain>
    </source>
</reference>
<evidence type="ECO:0000313" key="1">
    <source>
        <dbReference type="EMBL" id="OEY87000.1"/>
    </source>
</evidence>
<keyword evidence="2" id="KW-1185">Reference proteome</keyword>
<organism evidence="1 2">
    <name type="scientific">Wolbachia pipientis</name>
    <dbReference type="NCBI Taxonomy" id="955"/>
    <lineage>
        <taxon>Bacteria</taxon>
        <taxon>Pseudomonadati</taxon>
        <taxon>Pseudomonadota</taxon>
        <taxon>Alphaproteobacteria</taxon>
        <taxon>Rickettsiales</taxon>
        <taxon>Anaplasmataceae</taxon>
        <taxon>Wolbachieae</taxon>
        <taxon>Wolbachia</taxon>
    </lineage>
</organism>